<name>G8QU98_SPHPG</name>
<dbReference type="STRING" id="158190.SpiGrapes_0205"/>
<evidence type="ECO:0000313" key="3">
    <source>
        <dbReference type="Proteomes" id="UP000005632"/>
    </source>
</evidence>
<evidence type="ECO:0000259" key="1">
    <source>
        <dbReference type="Pfam" id="PF12172"/>
    </source>
</evidence>
<sequence>MIDFGMYDKKEPKILAYKCQKCGTVYYPAPMICRKCDTRRNPVTNTGWEKVNLGGVCRLLSWTRVWNLGEGYSQKSLSFGIVEFENGLRASGQLAVENPETGMQLDAKVVESDNRPGKPVHIFEFCLKQILGRYGGKT</sequence>
<evidence type="ECO:0000313" key="2">
    <source>
        <dbReference type="EMBL" id="AEV28068.1"/>
    </source>
</evidence>
<protein>
    <submittedName>
        <fullName evidence="2">Putative nucleic-acid-binding protein containing a Zn-ribbon</fullName>
    </submittedName>
</protein>
<dbReference type="Proteomes" id="UP000005632">
    <property type="component" value="Chromosome"/>
</dbReference>
<dbReference type="AlphaFoldDB" id="G8QU98"/>
<dbReference type="InterPro" id="IPR022002">
    <property type="entry name" value="ChsH2_Znr"/>
</dbReference>
<dbReference type="HOGENOM" id="CLU_1969543_0_0_12"/>
<dbReference type="SUPFAM" id="SSF50249">
    <property type="entry name" value="Nucleic acid-binding proteins"/>
    <property type="match status" value="1"/>
</dbReference>
<dbReference type="Gene3D" id="6.10.30.10">
    <property type="match status" value="1"/>
</dbReference>
<gene>
    <name evidence="2" type="ordered locus">SpiGrapes_0205</name>
</gene>
<dbReference type="InterPro" id="IPR012340">
    <property type="entry name" value="NA-bd_OB-fold"/>
</dbReference>
<dbReference type="Pfam" id="PF12172">
    <property type="entry name" value="zf-ChsH2"/>
    <property type="match status" value="1"/>
</dbReference>
<organism evidence="2 3">
    <name type="scientific">Sphaerochaeta pleomorpha (strain ATCC BAA-1885 / DSM 22778 / Grapes)</name>
    <dbReference type="NCBI Taxonomy" id="158190"/>
    <lineage>
        <taxon>Bacteria</taxon>
        <taxon>Pseudomonadati</taxon>
        <taxon>Spirochaetota</taxon>
        <taxon>Spirochaetia</taxon>
        <taxon>Spirochaetales</taxon>
        <taxon>Sphaerochaetaceae</taxon>
        <taxon>Sphaerochaeta</taxon>
    </lineage>
</organism>
<proteinExistence type="predicted"/>
<dbReference type="eggNOG" id="COG1545">
    <property type="taxonomic scope" value="Bacteria"/>
</dbReference>
<dbReference type="KEGG" id="sgp:SpiGrapes_0205"/>
<dbReference type="EMBL" id="CP003155">
    <property type="protein sequence ID" value="AEV28068.1"/>
    <property type="molecule type" value="Genomic_DNA"/>
</dbReference>
<accession>G8QU98</accession>
<keyword evidence="3" id="KW-1185">Reference proteome</keyword>
<dbReference type="OrthoDB" id="9785144at2"/>
<feature type="domain" description="ChsH2 rubredoxin-like zinc ribbon" evidence="1">
    <location>
        <begin position="9"/>
        <end position="38"/>
    </location>
</feature>
<reference evidence="2 3" key="1">
    <citation type="submission" date="2011-11" db="EMBL/GenBank/DDBJ databases">
        <title>Complete sequence of Spirochaeta sp. grapes.</title>
        <authorList>
            <consortium name="US DOE Joint Genome Institute"/>
            <person name="Lucas S."/>
            <person name="Han J."/>
            <person name="Lapidus A."/>
            <person name="Cheng J.-F."/>
            <person name="Goodwin L."/>
            <person name="Pitluck S."/>
            <person name="Peters L."/>
            <person name="Ovchinnikova G."/>
            <person name="Munk A.C."/>
            <person name="Detter J.C."/>
            <person name="Han C."/>
            <person name="Tapia R."/>
            <person name="Land M."/>
            <person name="Hauser L."/>
            <person name="Kyrpides N."/>
            <person name="Ivanova N."/>
            <person name="Pagani I."/>
            <person name="Ritalahtilisa K."/>
            <person name="Loeffler F."/>
            <person name="Woyke T."/>
        </authorList>
    </citation>
    <scope>NUCLEOTIDE SEQUENCE [LARGE SCALE GENOMIC DNA]</scope>
    <source>
        <strain evidence="3">ATCC BAA-1885 / DSM 22778 / Grapes</strain>
    </source>
</reference>